<dbReference type="RefSeq" id="XP_068139464.1">
    <property type="nucleotide sequence ID" value="XM_068283363.1"/>
</dbReference>
<gene>
    <name evidence="1" type="ORF">YALI1_F16431g</name>
</gene>
<proteinExistence type="predicted"/>
<dbReference type="Proteomes" id="UP000182444">
    <property type="component" value="Chromosome 1F"/>
</dbReference>
<organism evidence="1 2">
    <name type="scientific">Yarrowia lipolytica</name>
    <name type="common">Candida lipolytica</name>
    <dbReference type="NCBI Taxonomy" id="4952"/>
    <lineage>
        <taxon>Eukaryota</taxon>
        <taxon>Fungi</taxon>
        <taxon>Dikarya</taxon>
        <taxon>Ascomycota</taxon>
        <taxon>Saccharomycotina</taxon>
        <taxon>Dipodascomycetes</taxon>
        <taxon>Dipodascales</taxon>
        <taxon>Dipodascales incertae sedis</taxon>
        <taxon>Yarrowia</taxon>
    </lineage>
</organism>
<dbReference type="GeneID" id="94583948"/>
<protein>
    <submittedName>
        <fullName evidence="1">Uncharacterized protein</fullName>
    </submittedName>
</protein>
<evidence type="ECO:0000313" key="1">
    <source>
        <dbReference type="EMBL" id="AOW07062.1"/>
    </source>
</evidence>
<dbReference type="AlphaFoldDB" id="A0A1D8NN63"/>
<dbReference type="EMBL" id="CP017558">
    <property type="protein sequence ID" value="AOW07062.1"/>
    <property type="molecule type" value="Genomic_DNA"/>
</dbReference>
<sequence>MDLCRKRSLRWRGRGQGCIEAIFPISKLSLFVRNMATFDSTQHITTGSPSVSVTERHVLRTKKTMLTRITSVVVVLVDQMPAQTSSLVCNWVIGLSRSD</sequence>
<evidence type="ECO:0000313" key="2">
    <source>
        <dbReference type="Proteomes" id="UP000182444"/>
    </source>
</evidence>
<dbReference type="VEuPathDB" id="FungiDB:YALI1_F16431g"/>
<accession>A0A1D8NN63</accession>
<name>A0A1D8NN63_YARLL</name>
<reference evidence="1 2" key="1">
    <citation type="journal article" date="2016" name="PLoS ONE">
        <title>Sequence Assembly of Yarrowia lipolytica Strain W29/CLIB89 Shows Transposable Element Diversity.</title>
        <authorList>
            <person name="Magnan C."/>
            <person name="Yu J."/>
            <person name="Chang I."/>
            <person name="Jahn E."/>
            <person name="Kanomata Y."/>
            <person name="Wu J."/>
            <person name="Zeller M."/>
            <person name="Oakes M."/>
            <person name="Baldi P."/>
            <person name="Sandmeyer S."/>
        </authorList>
    </citation>
    <scope>NUCLEOTIDE SEQUENCE [LARGE SCALE GENOMIC DNA]</scope>
    <source>
        <strain evidence="2">CLIB89(W29)</strain>
    </source>
</reference>